<dbReference type="PANTHER" id="PTHR14097">
    <property type="entry name" value="OXIDOREDUCTASE HTATIP2"/>
    <property type="match status" value="1"/>
</dbReference>
<gene>
    <name evidence="1" type="ORF">CP97_10945</name>
</gene>
<dbReference type="Gene3D" id="3.40.50.720">
    <property type="entry name" value="NAD(P)-binding Rossmann-like Domain"/>
    <property type="match status" value="1"/>
</dbReference>
<dbReference type="Pfam" id="PF08732">
    <property type="entry name" value="HIM1"/>
    <property type="match status" value="1"/>
</dbReference>
<organism evidence="1 2">
    <name type="scientific">Aurantiacibacter atlanticus</name>
    <dbReference type="NCBI Taxonomy" id="1648404"/>
    <lineage>
        <taxon>Bacteria</taxon>
        <taxon>Pseudomonadati</taxon>
        <taxon>Pseudomonadota</taxon>
        <taxon>Alphaproteobacteria</taxon>
        <taxon>Sphingomonadales</taxon>
        <taxon>Erythrobacteraceae</taxon>
        <taxon>Aurantiacibacter</taxon>
    </lineage>
</organism>
<sequence length="227" mass="25015">MLVGATGLIGRHIIARTPDLPELNLQGLSRREINFTPGTRMELVLSDTSGWADAITSLQPETVLCALGTTHSKAGSDEAFRAVDYELVMEVARAAKQGGTRHFVLVSSVGANLMSRSFYLRTKGEVERDVRSLKFTRLDILRPGLLRGFREGETRPVEGLGRLLAPATDIFLRGDRAKYRSIRAGVLATAALQAAYEKAGGQFVHEHDSIMRLANRFEREHLPADDE</sequence>
<reference evidence="2" key="2">
    <citation type="submission" date="2015-04" db="EMBL/GenBank/DDBJ databases">
        <title>The complete genome sequence of Erythrobacter sp. s21-N3.</title>
        <authorList>
            <person name="Zhuang L."/>
            <person name="Liu Y."/>
            <person name="Shao Z."/>
        </authorList>
    </citation>
    <scope>NUCLEOTIDE SEQUENCE [LARGE SCALE GENOMIC DNA]</scope>
    <source>
        <strain evidence="2">s21-N3</strain>
    </source>
</reference>
<dbReference type="PANTHER" id="PTHR14097:SF7">
    <property type="entry name" value="OXIDOREDUCTASE HTATIP2"/>
    <property type="match status" value="1"/>
</dbReference>
<dbReference type="InterPro" id="IPR014843">
    <property type="entry name" value="Him1/Fmp52"/>
</dbReference>
<dbReference type="SUPFAM" id="SSF51735">
    <property type="entry name" value="NAD(P)-binding Rossmann-fold domains"/>
    <property type="match status" value="1"/>
</dbReference>
<accession>A0A0H4VHD3</accession>
<keyword evidence="2" id="KW-1185">Reference proteome</keyword>
<dbReference type="AlphaFoldDB" id="A0A0H4VHD3"/>
<proteinExistence type="predicted"/>
<dbReference type="KEGG" id="ery:CP97_10945"/>
<name>A0A0H4VHD3_9SPHN</name>
<evidence type="ECO:0000313" key="1">
    <source>
        <dbReference type="EMBL" id="AKQ42434.2"/>
    </source>
</evidence>
<dbReference type="STRING" id="1648404.CP97_10945"/>
<dbReference type="EMBL" id="CP011310">
    <property type="protein sequence ID" value="AKQ42434.2"/>
    <property type="molecule type" value="Genomic_DNA"/>
</dbReference>
<evidence type="ECO:0000313" key="2">
    <source>
        <dbReference type="Proteomes" id="UP000059113"/>
    </source>
</evidence>
<reference evidence="1 2" key="1">
    <citation type="journal article" date="2015" name="Int. J. Syst. Evol. Microbiol.">
        <title>Erythrobacter atlanticus sp. nov., a bacterium from ocean sediment able to degrade polycyclic aromatic hydrocarbons.</title>
        <authorList>
            <person name="Zhuang L."/>
            <person name="Liu Y."/>
            <person name="Wang L."/>
            <person name="Wang W."/>
            <person name="Shao Z."/>
        </authorList>
    </citation>
    <scope>NUCLEOTIDE SEQUENCE [LARGE SCALE GENOMIC DNA]</scope>
    <source>
        <strain evidence="2">s21-N3</strain>
    </source>
</reference>
<protein>
    <submittedName>
        <fullName evidence="1">Nucleoside-diphosphate sugar epimerase</fullName>
    </submittedName>
</protein>
<dbReference type="InterPro" id="IPR036291">
    <property type="entry name" value="NAD(P)-bd_dom_sf"/>
</dbReference>
<dbReference type="Proteomes" id="UP000059113">
    <property type="component" value="Chromosome"/>
</dbReference>